<proteinExistence type="predicted"/>
<dbReference type="InterPro" id="IPR048661">
    <property type="entry name" value="CPL1-like"/>
</dbReference>
<keyword evidence="4" id="KW-1185">Reference proteome</keyword>
<protein>
    <recommendedName>
        <fullName evidence="2">Protein CPL1-like domain-containing protein</fullName>
    </recommendedName>
</protein>
<evidence type="ECO:0000313" key="4">
    <source>
        <dbReference type="Proteomes" id="UP000324748"/>
    </source>
</evidence>
<name>A0A5B0Q5I0_PUCGR</name>
<keyword evidence="1" id="KW-0732">Signal</keyword>
<evidence type="ECO:0000259" key="2">
    <source>
        <dbReference type="Pfam" id="PF21671"/>
    </source>
</evidence>
<organism evidence="3 4">
    <name type="scientific">Puccinia graminis f. sp. tritici</name>
    <dbReference type="NCBI Taxonomy" id="56615"/>
    <lineage>
        <taxon>Eukaryota</taxon>
        <taxon>Fungi</taxon>
        <taxon>Dikarya</taxon>
        <taxon>Basidiomycota</taxon>
        <taxon>Pucciniomycotina</taxon>
        <taxon>Pucciniomycetes</taxon>
        <taxon>Pucciniales</taxon>
        <taxon>Pucciniaceae</taxon>
        <taxon>Puccinia</taxon>
    </lineage>
</organism>
<dbReference type="EMBL" id="VSWC01000028">
    <property type="protein sequence ID" value="KAA1108194.1"/>
    <property type="molecule type" value="Genomic_DNA"/>
</dbReference>
<feature type="domain" description="Protein CPL1-like" evidence="2">
    <location>
        <begin position="83"/>
        <end position="132"/>
    </location>
</feature>
<dbReference type="AlphaFoldDB" id="A0A5B0Q5I0"/>
<comment type="caution">
    <text evidence="3">The sequence shown here is derived from an EMBL/GenBank/DDBJ whole genome shotgun (WGS) entry which is preliminary data.</text>
</comment>
<sequence length="145" mass="15796">MKNLTCIVVMVVAYMSLASASQSSSPTALTRRTRQSFNLREIEIQLERQGCPAPLRACPILRSDISLDLNLALPKRTISKRNWECSNLQTDVNSCGSCDNDCMEIPNVARAKCDSGSCKIVSCRSGLQPKATVNHVTGSKSMKCA</sequence>
<dbReference type="InterPro" id="IPR038955">
    <property type="entry name" value="PriA/CPL1_fungi"/>
</dbReference>
<dbReference type="OrthoDB" id="439917at2759"/>
<feature type="chain" id="PRO_5022816038" description="Protein CPL1-like domain-containing protein" evidence="1">
    <location>
        <begin position="21"/>
        <end position="145"/>
    </location>
</feature>
<dbReference type="PANTHER" id="PTHR35192">
    <property type="entry name" value="PROTEIN, PUTATIVE-RELATED"/>
    <property type="match status" value="1"/>
</dbReference>
<accession>A0A5B0Q5I0</accession>
<evidence type="ECO:0000313" key="3">
    <source>
        <dbReference type="EMBL" id="KAA1108194.1"/>
    </source>
</evidence>
<dbReference type="Proteomes" id="UP000324748">
    <property type="component" value="Unassembled WGS sequence"/>
</dbReference>
<feature type="signal peptide" evidence="1">
    <location>
        <begin position="1"/>
        <end position="20"/>
    </location>
</feature>
<dbReference type="PANTHER" id="PTHR35192:SF2">
    <property type="entry name" value="APPLE DOMAIN-CONTAINING PROTEIN"/>
    <property type="match status" value="1"/>
</dbReference>
<gene>
    <name evidence="3" type="ORF">PGT21_003555</name>
</gene>
<dbReference type="Pfam" id="PF21671">
    <property type="entry name" value="CPL1-like"/>
    <property type="match status" value="1"/>
</dbReference>
<evidence type="ECO:0000256" key="1">
    <source>
        <dbReference type="SAM" id="SignalP"/>
    </source>
</evidence>
<reference evidence="3 4" key="1">
    <citation type="submission" date="2019-05" db="EMBL/GenBank/DDBJ databases">
        <title>Emergence of the Ug99 lineage of the wheat stem rust pathogen through somatic hybridization.</title>
        <authorList>
            <person name="Li F."/>
            <person name="Upadhyaya N.M."/>
            <person name="Sperschneider J."/>
            <person name="Matny O."/>
            <person name="Nguyen-Phuc H."/>
            <person name="Mago R."/>
            <person name="Raley C."/>
            <person name="Miller M.E."/>
            <person name="Silverstein K.A.T."/>
            <person name="Henningsen E."/>
            <person name="Hirsch C.D."/>
            <person name="Visser B."/>
            <person name="Pretorius Z.A."/>
            <person name="Steffenson B.J."/>
            <person name="Schwessinger B."/>
            <person name="Dodds P.N."/>
            <person name="Figueroa M."/>
        </authorList>
    </citation>
    <scope>NUCLEOTIDE SEQUENCE [LARGE SCALE GENOMIC DNA]</scope>
    <source>
        <strain evidence="3">21-0</strain>
    </source>
</reference>